<evidence type="ECO:0000256" key="2">
    <source>
        <dbReference type="SAM" id="Phobius"/>
    </source>
</evidence>
<keyword evidence="2" id="KW-0472">Membrane</keyword>
<keyword evidence="2" id="KW-1133">Transmembrane helix</keyword>
<dbReference type="OrthoDB" id="2098326at2759"/>
<dbReference type="InterPro" id="IPR036249">
    <property type="entry name" value="Thioredoxin-like_sf"/>
</dbReference>
<dbReference type="InterPro" id="IPR004045">
    <property type="entry name" value="Glutathione_S-Trfase_N"/>
</dbReference>
<proteinExistence type="inferred from homology"/>
<organism evidence="4 5">
    <name type="scientific">Dacryopinax primogenitus (strain DJM 731)</name>
    <name type="common">Brown rot fungus</name>
    <dbReference type="NCBI Taxonomy" id="1858805"/>
    <lineage>
        <taxon>Eukaryota</taxon>
        <taxon>Fungi</taxon>
        <taxon>Dikarya</taxon>
        <taxon>Basidiomycota</taxon>
        <taxon>Agaricomycotina</taxon>
        <taxon>Dacrymycetes</taxon>
        <taxon>Dacrymycetales</taxon>
        <taxon>Dacrymycetaceae</taxon>
        <taxon>Dacryopinax</taxon>
    </lineage>
</organism>
<dbReference type="GeneID" id="63690217"/>
<dbReference type="CDD" id="cd03046">
    <property type="entry name" value="GST_N_GTT1_like"/>
    <property type="match status" value="1"/>
</dbReference>
<evidence type="ECO:0000256" key="1">
    <source>
        <dbReference type="ARBA" id="ARBA00007409"/>
    </source>
</evidence>
<evidence type="ECO:0000313" key="5">
    <source>
        <dbReference type="Proteomes" id="UP000030653"/>
    </source>
</evidence>
<accession>M5G6U1</accession>
<keyword evidence="5" id="KW-1185">Reference proteome</keyword>
<evidence type="ECO:0000313" key="4">
    <source>
        <dbReference type="EMBL" id="EJU01537.1"/>
    </source>
</evidence>
<dbReference type="HOGENOM" id="CLU_2102658_0_0_1"/>
<sequence length="116" mass="13402">NYHSKRTVWLLKEIGVPYKIKSYHCLPWRQAPPELKAIHSLRKSPVMQDGYGKLGERGVIIEYLIKKYGKGSFELGKDGWVDNLYYMHFAEGSIIIMGLIFTVGTLLHPPYCEPYL</sequence>
<dbReference type="SUPFAM" id="SSF52833">
    <property type="entry name" value="Thioredoxin-like"/>
    <property type="match status" value="1"/>
</dbReference>
<gene>
    <name evidence="4" type="ORF">DACRYDRAFT_53205</name>
</gene>
<feature type="domain" description="GST N-terminal" evidence="3">
    <location>
        <begin position="1"/>
        <end position="72"/>
    </location>
</feature>
<reference evidence="4 5" key="1">
    <citation type="journal article" date="2012" name="Science">
        <title>The Paleozoic origin of enzymatic lignin decomposition reconstructed from 31 fungal genomes.</title>
        <authorList>
            <person name="Floudas D."/>
            <person name="Binder M."/>
            <person name="Riley R."/>
            <person name="Barry K."/>
            <person name="Blanchette R.A."/>
            <person name="Henrissat B."/>
            <person name="Martinez A.T."/>
            <person name="Otillar R."/>
            <person name="Spatafora J.W."/>
            <person name="Yadav J.S."/>
            <person name="Aerts A."/>
            <person name="Benoit I."/>
            <person name="Boyd A."/>
            <person name="Carlson A."/>
            <person name="Copeland A."/>
            <person name="Coutinho P.M."/>
            <person name="de Vries R.P."/>
            <person name="Ferreira P."/>
            <person name="Findley K."/>
            <person name="Foster B."/>
            <person name="Gaskell J."/>
            <person name="Glotzer D."/>
            <person name="Gorecki P."/>
            <person name="Heitman J."/>
            <person name="Hesse C."/>
            <person name="Hori C."/>
            <person name="Igarashi K."/>
            <person name="Jurgens J.A."/>
            <person name="Kallen N."/>
            <person name="Kersten P."/>
            <person name="Kohler A."/>
            <person name="Kuees U."/>
            <person name="Kumar T.K.A."/>
            <person name="Kuo A."/>
            <person name="LaButti K."/>
            <person name="Larrondo L.F."/>
            <person name="Lindquist E."/>
            <person name="Ling A."/>
            <person name="Lombard V."/>
            <person name="Lucas S."/>
            <person name="Lundell T."/>
            <person name="Martin R."/>
            <person name="McLaughlin D.J."/>
            <person name="Morgenstern I."/>
            <person name="Morin E."/>
            <person name="Murat C."/>
            <person name="Nagy L.G."/>
            <person name="Nolan M."/>
            <person name="Ohm R.A."/>
            <person name="Patyshakuliyeva A."/>
            <person name="Rokas A."/>
            <person name="Ruiz-Duenas F.J."/>
            <person name="Sabat G."/>
            <person name="Salamov A."/>
            <person name="Samejima M."/>
            <person name="Schmutz J."/>
            <person name="Slot J.C."/>
            <person name="St John F."/>
            <person name="Stenlid J."/>
            <person name="Sun H."/>
            <person name="Sun S."/>
            <person name="Syed K."/>
            <person name="Tsang A."/>
            <person name="Wiebenga A."/>
            <person name="Young D."/>
            <person name="Pisabarro A."/>
            <person name="Eastwood D.C."/>
            <person name="Martin F."/>
            <person name="Cullen D."/>
            <person name="Grigoriev I.V."/>
            <person name="Hibbett D.S."/>
        </authorList>
    </citation>
    <scope>NUCLEOTIDE SEQUENCE [LARGE SCALE GENOMIC DNA]</scope>
    <source>
        <strain evidence="4 5">DJM-731 SS1</strain>
    </source>
</reference>
<feature type="non-terminal residue" evidence="4">
    <location>
        <position position="116"/>
    </location>
</feature>
<keyword evidence="2" id="KW-0812">Transmembrane</keyword>
<dbReference type="PROSITE" id="PS50404">
    <property type="entry name" value="GST_NTER"/>
    <property type="match status" value="1"/>
</dbReference>
<dbReference type="Pfam" id="PF02798">
    <property type="entry name" value="GST_N"/>
    <property type="match status" value="1"/>
</dbReference>
<dbReference type="RefSeq" id="XP_040628434.1">
    <property type="nucleotide sequence ID" value="XM_040775155.1"/>
</dbReference>
<evidence type="ECO:0000259" key="3">
    <source>
        <dbReference type="PROSITE" id="PS50404"/>
    </source>
</evidence>
<name>M5G6U1_DACPD</name>
<dbReference type="Gene3D" id="3.40.30.10">
    <property type="entry name" value="Glutaredoxin"/>
    <property type="match status" value="1"/>
</dbReference>
<dbReference type="EMBL" id="JH795864">
    <property type="protein sequence ID" value="EJU01537.1"/>
    <property type="molecule type" value="Genomic_DNA"/>
</dbReference>
<dbReference type="AlphaFoldDB" id="M5G6U1"/>
<feature type="transmembrane region" description="Helical" evidence="2">
    <location>
        <begin position="85"/>
        <end position="107"/>
    </location>
</feature>
<protein>
    <recommendedName>
        <fullName evidence="3">GST N-terminal domain-containing protein</fullName>
    </recommendedName>
</protein>
<dbReference type="PANTHER" id="PTHR44051">
    <property type="entry name" value="GLUTATHIONE S-TRANSFERASE-RELATED"/>
    <property type="match status" value="1"/>
</dbReference>
<dbReference type="STRING" id="1858805.M5G6U1"/>
<comment type="similarity">
    <text evidence="1">Belongs to the GST superfamily.</text>
</comment>
<dbReference type="Proteomes" id="UP000030653">
    <property type="component" value="Unassembled WGS sequence"/>
</dbReference>
<dbReference type="PANTHER" id="PTHR44051:SF9">
    <property type="entry name" value="GLUTATHIONE S-TRANSFERASE 1"/>
    <property type="match status" value="1"/>
</dbReference>